<evidence type="ECO:0000256" key="5">
    <source>
        <dbReference type="ARBA" id="ARBA00022840"/>
    </source>
</evidence>
<evidence type="ECO:0000256" key="6">
    <source>
        <dbReference type="ARBA" id="ARBA00048539"/>
    </source>
</evidence>
<dbReference type="SUPFAM" id="SSF52402">
    <property type="entry name" value="Adenine nucleotide alpha hydrolases-like"/>
    <property type="match status" value="1"/>
</dbReference>
<keyword evidence="2" id="KW-0436">Ligase</keyword>
<dbReference type="Pfam" id="PF01171">
    <property type="entry name" value="ATP_bind_3"/>
    <property type="match status" value="1"/>
</dbReference>
<name>A0A9W8L856_9FUNG</name>
<dbReference type="InterPro" id="IPR014729">
    <property type="entry name" value="Rossmann-like_a/b/a_fold"/>
</dbReference>
<dbReference type="CDD" id="cd01992">
    <property type="entry name" value="TilS_N"/>
    <property type="match status" value="1"/>
</dbReference>
<evidence type="ECO:0000313" key="9">
    <source>
        <dbReference type="Proteomes" id="UP001140011"/>
    </source>
</evidence>
<keyword evidence="9" id="KW-1185">Reference proteome</keyword>
<dbReference type="InterPro" id="IPR012795">
    <property type="entry name" value="tRNA_Ile_lys_synt_N"/>
</dbReference>
<dbReference type="PANTHER" id="PTHR43033:SF1">
    <property type="entry name" value="TRNA(ILE)-LYSIDINE SYNTHASE-RELATED"/>
    <property type="match status" value="1"/>
</dbReference>
<gene>
    <name evidence="8" type="ORF">GGI19_005772</name>
</gene>
<evidence type="ECO:0000256" key="2">
    <source>
        <dbReference type="ARBA" id="ARBA00022598"/>
    </source>
</evidence>
<dbReference type="AlphaFoldDB" id="A0A9W8L856"/>
<dbReference type="NCBIfam" id="TIGR02432">
    <property type="entry name" value="lysidine_TilS_N"/>
    <property type="match status" value="1"/>
</dbReference>
<keyword evidence="5" id="KW-0067">ATP-binding</keyword>
<feature type="domain" description="tRNA(Ile)-lysidine/2-thiocytidine synthase N-terminal" evidence="7">
    <location>
        <begin position="23"/>
        <end position="222"/>
    </location>
</feature>
<evidence type="ECO:0000313" key="8">
    <source>
        <dbReference type="EMBL" id="KAJ2749212.1"/>
    </source>
</evidence>
<evidence type="ECO:0000259" key="7">
    <source>
        <dbReference type="Pfam" id="PF01171"/>
    </source>
</evidence>
<dbReference type="GO" id="GO:0008033">
    <property type="term" value="P:tRNA processing"/>
    <property type="evidence" value="ECO:0007669"/>
    <property type="project" value="UniProtKB-KW"/>
</dbReference>
<dbReference type="EMBL" id="JANBUH010000849">
    <property type="protein sequence ID" value="KAJ2749212.1"/>
    <property type="molecule type" value="Genomic_DNA"/>
</dbReference>
<dbReference type="PANTHER" id="PTHR43033">
    <property type="entry name" value="TRNA(ILE)-LYSIDINE SYNTHASE-RELATED"/>
    <property type="match status" value="1"/>
</dbReference>
<dbReference type="GO" id="GO:0005524">
    <property type="term" value="F:ATP binding"/>
    <property type="evidence" value="ECO:0007669"/>
    <property type="project" value="UniProtKB-KW"/>
</dbReference>
<dbReference type="Proteomes" id="UP001140011">
    <property type="component" value="Unassembled WGS sequence"/>
</dbReference>
<dbReference type="InterPro" id="IPR012094">
    <property type="entry name" value="tRNA_Ile_lys_synt"/>
</dbReference>
<evidence type="ECO:0000256" key="4">
    <source>
        <dbReference type="ARBA" id="ARBA00022741"/>
    </source>
</evidence>
<dbReference type="Gene3D" id="3.40.50.620">
    <property type="entry name" value="HUPs"/>
    <property type="match status" value="1"/>
</dbReference>
<keyword evidence="4" id="KW-0547">Nucleotide-binding</keyword>
<evidence type="ECO:0000256" key="1">
    <source>
        <dbReference type="ARBA" id="ARBA00013267"/>
    </source>
</evidence>
<comment type="catalytic activity">
    <reaction evidence="6">
        <text>cytidine(34) in tRNA(Ile2) + L-lysine + ATP = lysidine(34) in tRNA(Ile2) + AMP + diphosphate + H(+)</text>
        <dbReference type="Rhea" id="RHEA:43744"/>
        <dbReference type="Rhea" id="RHEA-COMP:10625"/>
        <dbReference type="Rhea" id="RHEA-COMP:10670"/>
        <dbReference type="ChEBI" id="CHEBI:15378"/>
        <dbReference type="ChEBI" id="CHEBI:30616"/>
        <dbReference type="ChEBI" id="CHEBI:32551"/>
        <dbReference type="ChEBI" id="CHEBI:33019"/>
        <dbReference type="ChEBI" id="CHEBI:82748"/>
        <dbReference type="ChEBI" id="CHEBI:83665"/>
        <dbReference type="ChEBI" id="CHEBI:456215"/>
        <dbReference type="EC" id="6.3.4.19"/>
    </reaction>
</comment>
<protein>
    <recommendedName>
        <fullName evidence="1">tRNA(Ile)-lysidine synthetase</fullName>
        <ecNumber evidence="1">6.3.4.19</ecNumber>
    </recommendedName>
</protein>
<evidence type="ECO:0000256" key="3">
    <source>
        <dbReference type="ARBA" id="ARBA00022694"/>
    </source>
</evidence>
<dbReference type="GO" id="GO:0032267">
    <property type="term" value="F:tRNA(Ile)-lysidine synthase activity"/>
    <property type="evidence" value="ECO:0007669"/>
    <property type="project" value="UniProtKB-EC"/>
</dbReference>
<dbReference type="OrthoDB" id="434144at2759"/>
<organism evidence="8 9">
    <name type="scientific">Coemansia pectinata</name>
    <dbReference type="NCBI Taxonomy" id="1052879"/>
    <lineage>
        <taxon>Eukaryota</taxon>
        <taxon>Fungi</taxon>
        <taxon>Fungi incertae sedis</taxon>
        <taxon>Zoopagomycota</taxon>
        <taxon>Kickxellomycotina</taxon>
        <taxon>Kickxellomycetes</taxon>
        <taxon>Kickxellales</taxon>
        <taxon>Kickxellaceae</taxon>
        <taxon>Coemansia</taxon>
    </lineage>
</organism>
<comment type="caution">
    <text evidence="8">The sequence shown here is derived from an EMBL/GenBank/DDBJ whole genome shotgun (WGS) entry which is preliminary data.</text>
</comment>
<dbReference type="HAMAP" id="MF_01161">
    <property type="entry name" value="tRNA_Ile_lys_synt"/>
    <property type="match status" value="1"/>
</dbReference>
<accession>A0A9W8L856</accession>
<keyword evidence="3" id="KW-0819">tRNA processing</keyword>
<reference evidence="8" key="1">
    <citation type="submission" date="2022-07" db="EMBL/GenBank/DDBJ databases">
        <title>Phylogenomic reconstructions and comparative analyses of Kickxellomycotina fungi.</title>
        <authorList>
            <person name="Reynolds N.K."/>
            <person name="Stajich J.E."/>
            <person name="Barry K."/>
            <person name="Grigoriev I.V."/>
            <person name="Crous P."/>
            <person name="Smith M.E."/>
        </authorList>
    </citation>
    <scope>NUCLEOTIDE SEQUENCE</scope>
    <source>
        <strain evidence="8">BCRC 34297</strain>
    </source>
</reference>
<dbReference type="EC" id="6.3.4.19" evidence="1"/>
<proteinExistence type="inferred from homology"/>
<dbReference type="InterPro" id="IPR011063">
    <property type="entry name" value="TilS/TtcA_N"/>
</dbReference>
<sequence>MDVTRQAVTHVRNILERLQLADMLAISGGADSMALAYAVSRAVGPDKCYALTVDHGFRSESSREAKDVSRLMQHLGITHEIRRLDWDGTGSSKGNTTSLPPVQRLEEIARERRYAEIAGVCHKHGIGAVLTGHHAGDQAETFLLRLLRQSGIYGMAGMALQTPLTAATPREWLSTTIPAVIVRPLLQFKKEALYEICKTQGIRWHEDASNKDARFRRNQLRQLIGAKSKDPKSPFNVDSLLRMCDIMQGHREYINQEVGRHLASSAKFDTSSGTVELAATDGKRGLPLWATNAAVRERVLADVVSWINCKGHPPELAHLQQFSKALDSYYRQPSVAAAAVSAAGVTAIPPSSRRGWLFCRQAPRPGEIAPHEELALGSSVVWDKRLIVSASWLGNQLSGSATWCLYSLDDAMRRWHGQISEHRNQLKRARKRLEPHMVQVTQPVVCIRIADTSSAQTYPVLALGHVLEGRPEMAASGIDIAIRALGKVGSAANEIVR</sequence>